<dbReference type="Proteomes" id="UP000000330">
    <property type="component" value="Segment"/>
</dbReference>
<keyword evidence="2" id="KW-1185">Reference proteome</keyword>
<dbReference type="EMBL" id="HM114315">
    <property type="protein sequence ID" value="ADJ19530.1"/>
    <property type="molecule type" value="Genomic_DNA"/>
</dbReference>
<evidence type="ECO:0000313" key="2">
    <source>
        <dbReference type="Proteomes" id="UP000000330"/>
    </source>
</evidence>
<dbReference type="RefSeq" id="YP_004300796.1">
    <property type="nucleotide sequence ID" value="NC_015250.1"/>
</dbReference>
<organism evidence="1 2">
    <name type="scientific">Acinetobacter phage 133</name>
    <dbReference type="NCBI Taxonomy" id="2919552"/>
    <lineage>
        <taxon>Viruses</taxon>
        <taxon>Duplodnaviria</taxon>
        <taxon>Heunggongvirae</taxon>
        <taxon>Uroviricota</taxon>
        <taxon>Caudoviricetes</taxon>
        <taxon>Pantevenvirales</taxon>
        <taxon>Straboviridae</taxon>
        <taxon>Tevenvirinae</taxon>
        <taxon>Centumtrigintavirus</taxon>
        <taxon>Centumtrigintavirus cv133</taxon>
        <taxon>Acinetobacter virus 133</taxon>
    </lineage>
</organism>
<name>D9I6E9_9CAUD</name>
<accession>D9I6E9</accession>
<proteinExistence type="predicted"/>
<dbReference type="GeneID" id="10323202"/>
<gene>
    <name evidence="1" type="ORF">Acj133p215</name>
</gene>
<dbReference type="KEGG" id="vg:10323202"/>
<evidence type="ECO:0000313" key="1">
    <source>
        <dbReference type="EMBL" id="ADJ19530.1"/>
    </source>
</evidence>
<sequence>MSFAREMRNLAQGKWLDGFKVTVKNSFNMTIEWWQE</sequence>
<protein>
    <submittedName>
        <fullName evidence="1">Uncharacterized protein</fullName>
    </submittedName>
</protein>
<reference evidence="1 2" key="1">
    <citation type="journal article" date="2010" name="Virol. J.">
        <title>Genomes of the T4-related bacteriophages as windows on microbial genome evolution.</title>
        <authorList>
            <person name="Petrov V.M."/>
            <person name="Ratnayaka S."/>
            <person name="Nolan J.M."/>
            <person name="Miller E.S."/>
            <person name="Karam J.D."/>
        </authorList>
    </citation>
    <scope>NUCLEOTIDE SEQUENCE [LARGE SCALE GENOMIC DNA]</scope>
    <source>
        <strain evidence="1">Acj133</strain>
    </source>
</reference>